<dbReference type="SUPFAM" id="SSF50494">
    <property type="entry name" value="Trypsin-like serine proteases"/>
    <property type="match status" value="1"/>
</dbReference>
<dbReference type="InterPro" id="IPR043504">
    <property type="entry name" value="Peptidase_S1_PA_chymotrypsin"/>
</dbReference>
<evidence type="ECO:0000256" key="3">
    <source>
        <dbReference type="ARBA" id="ARBA00022801"/>
    </source>
</evidence>
<reference evidence="5" key="1">
    <citation type="submission" date="2021-01" db="EMBL/GenBank/DDBJ databases">
        <title>Modified the classification status of verrucomicrobia.</title>
        <authorList>
            <person name="Feng X."/>
        </authorList>
    </citation>
    <scope>NUCLEOTIDE SEQUENCE</scope>
    <source>
        <strain evidence="5">KCTC 13126</strain>
    </source>
</reference>
<sequence length="374" mass="40048">MSDNRSPYRFVLPLVVFAAAIFTVTYLARVAFEDTGGSLQVDMPVIPEAGEFLQNERNTIAIFQKASPAVVFVYNIQKQFDPRSWSVSEVSQGSGSGFLWDRSGHIVTNYHVVAGASRIAVTLIDGKTYEAEKIGEEPSKDLAVLKIDLVGTNVTPLGEVIADSSDVIVGQKSIAIGNPFGLDHTLTVGTISALGRSMASIVKDVTIRDMIQTDAAINPGNSGGPLLDSHGRLIGMNTLILRNSTGIGFAVPSNTISRIVGQIIEFGEPVRSGIGVTIASDSLMRRFGIQGQGIMLKEVHSGSPADAAGLRGVGISRNGRVVLGDVIRSIEGETIRTVDDLYHAFDERSAGDEVEIVFYRDGKLYTVKIVLARI</sequence>
<feature type="domain" description="PDZ" evidence="4">
    <location>
        <begin position="263"/>
        <end position="362"/>
    </location>
</feature>
<name>A0A934S3R3_9BACT</name>
<accession>A0A934S3R3</accession>
<evidence type="ECO:0000313" key="5">
    <source>
        <dbReference type="EMBL" id="MBK1880544.1"/>
    </source>
</evidence>
<dbReference type="PRINTS" id="PR00834">
    <property type="entry name" value="PROTEASES2C"/>
</dbReference>
<keyword evidence="2" id="KW-0645">Protease</keyword>
<evidence type="ECO:0000256" key="1">
    <source>
        <dbReference type="ARBA" id="ARBA00010541"/>
    </source>
</evidence>
<protein>
    <submittedName>
        <fullName evidence="5">Trypsin-like peptidase domain-containing protein</fullName>
    </submittedName>
</protein>
<evidence type="ECO:0000259" key="4">
    <source>
        <dbReference type="PROSITE" id="PS50106"/>
    </source>
</evidence>
<dbReference type="GO" id="GO:0006508">
    <property type="term" value="P:proteolysis"/>
    <property type="evidence" value="ECO:0007669"/>
    <property type="project" value="UniProtKB-KW"/>
</dbReference>
<dbReference type="AlphaFoldDB" id="A0A934S3R3"/>
<organism evidence="5 6">
    <name type="scientific">Pelagicoccus mobilis</name>
    <dbReference type="NCBI Taxonomy" id="415221"/>
    <lineage>
        <taxon>Bacteria</taxon>
        <taxon>Pseudomonadati</taxon>
        <taxon>Verrucomicrobiota</taxon>
        <taxon>Opitutia</taxon>
        <taxon>Puniceicoccales</taxon>
        <taxon>Pelagicoccaceae</taxon>
        <taxon>Pelagicoccus</taxon>
    </lineage>
</organism>
<dbReference type="GO" id="GO:0004252">
    <property type="term" value="F:serine-type endopeptidase activity"/>
    <property type="evidence" value="ECO:0007669"/>
    <property type="project" value="InterPro"/>
</dbReference>
<dbReference type="Proteomes" id="UP000617628">
    <property type="component" value="Unassembled WGS sequence"/>
</dbReference>
<comment type="caution">
    <text evidence="5">The sequence shown here is derived from an EMBL/GenBank/DDBJ whole genome shotgun (WGS) entry which is preliminary data.</text>
</comment>
<dbReference type="InterPro" id="IPR001940">
    <property type="entry name" value="Peptidase_S1C"/>
</dbReference>
<dbReference type="InterPro" id="IPR051201">
    <property type="entry name" value="Chloro_Bact_Ser_Proteases"/>
</dbReference>
<dbReference type="SUPFAM" id="SSF50156">
    <property type="entry name" value="PDZ domain-like"/>
    <property type="match status" value="1"/>
</dbReference>
<dbReference type="PROSITE" id="PS50106">
    <property type="entry name" value="PDZ"/>
    <property type="match status" value="1"/>
</dbReference>
<dbReference type="EMBL" id="JAENIL010000097">
    <property type="protein sequence ID" value="MBK1880544.1"/>
    <property type="molecule type" value="Genomic_DNA"/>
</dbReference>
<keyword evidence="6" id="KW-1185">Reference proteome</keyword>
<dbReference type="PANTHER" id="PTHR43343:SF3">
    <property type="entry name" value="PROTEASE DO-LIKE 8, CHLOROPLASTIC"/>
    <property type="match status" value="1"/>
</dbReference>
<dbReference type="SMART" id="SM00228">
    <property type="entry name" value="PDZ"/>
    <property type="match status" value="1"/>
</dbReference>
<dbReference type="RefSeq" id="WP_200359629.1">
    <property type="nucleotide sequence ID" value="NZ_JAENIL010000097.1"/>
</dbReference>
<dbReference type="PANTHER" id="PTHR43343">
    <property type="entry name" value="PEPTIDASE S12"/>
    <property type="match status" value="1"/>
</dbReference>
<keyword evidence="3" id="KW-0378">Hydrolase</keyword>
<dbReference type="InterPro" id="IPR009003">
    <property type="entry name" value="Peptidase_S1_PA"/>
</dbReference>
<dbReference type="InterPro" id="IPR001478">
    <property type="entry name" value="PDZ"/>
</dbReference>
<dbReference type="Pfam" id="PF13180">
    <property type="entry name" value="PDZ_2"/>
    <property type="match status" value="1"/>
</dbReference>
<dbReference type="InterPro" id="IPR036034">
    <property type="entry name" value="PDZ_sf"/>
</dbReference>
<evidence type="ECO:0000256" key="2">
    <source>
        <dbReference type="ARBA" id="ARBA00022670"/>
    </source>
</evidence>
<comment type="similarity">
    <text evidence="1">Belongs to the peptidase S1C family.</text>
</comment>
<gene>
    <name evidence="5" type="ORF">JIN87_26900</name>
</gene>
<proteinExistence type="inferred from homology"/>
<evidence type="ECO:0000313" key="6">
    <source>
        <dbReference type="Proteomes" id="UP000617628"/>
    </source>
</evidence>
<dbReference type="Gene3D" id="2.30.42.10">
    <property type="match status" value="1"/>
</dbReference>
<dbReference type="Pfam" id="PF13365">
    <property type="entry name" value="Trypsin_2"/>
    <property type="match status" value="1"/>
</dbReference>
<dbReference type="Gene3D" id="2.40.10.10">
    <property type="entry name" value="Trypsin-like serine proteases"/>
    <property type="match status" value="2"/>
</dbReference>